<accession>A0A918S041</accession>
<evidence type="ECO:0000313" key="6">
    <source>
        <dbReference type="Proteomes" id="UP000623010"/>
    </source>
</evidence>
<comment type="caution">
    <text evidence="5">The sequence shown here is derived from an EMBL/GenBank/DDBJ whole genome shotgun (WGS) entry which is preliminary data.</text>
</comment>
<dbReference type="GO" id="GO:0043856">
    <property type="term" value="F:anti-sigma factor antagonist activity"/>
    <property type="evidence" value="ECO:0007669"/>
    <property type="project" value="InterPro"/>
</dbReference>
<gene>
    <name evidence="5" type="ORF">GCM10010389_65900</name>
</gene>
<evidence type="ECO:0000313" key="5">
    <source>
        <dbReference type="EMBL" id="GHA18870.1"/>
    </source>
</evidence>
<dbReference type="PANTHER" id="PTHR33495">
    <property type="entry name" value="ANTI-SIGMA FACTOR ANTAGONIST TM_1081-RELATED-RELATED"/>
    <property type="match status" value="1"/>
</dbReference>
<dbReference type="PROSITE" id="PS50801">
    <property type="entry name" value="STAS"/>
    <property type="match status" value="1"/>
</dbReference>
<proteinExistence type="inferred from homology"/>
<organism evidence="5 6">
    <name type="scientific">Streptomyces echinoruber</name>
    <dbReference type="NCBI Taxonomy" id="68898"/>
    <lineage>
        <taxon>Bacteria</taxon>
        <taxon>Bacillati</taxon>
        <taxon>Actinomycetota</taxon>
        <taxon>Actinomycetes</taxon>
        <taxon>Kitasatosporales</taxon>
        <taxon>Streptomycetaceae</taxon>
        <taxon>Streptomyces</taxon>
    </lineage>
</organism>
<feature type="compositionally biased region" description="Gly residues" evidence="3">
    <location>
        <begin position="12"/>
        <end position="23"/>
    </location>
</feature>
<reference evidence="5" key="1">
    <citation type="journal article" date="2014" name="Int. J. Syst. Evol. Microbiol.">
        <title>Complete genome sequence of Corynebacterium casei LMG S-19264T (=DSM 44701T), isolated from a smear-ripened cheese.</title>
        <authorList>
            <consortium name="US DOE Joint Genome Institute (JGI-PGF)"/>
            <person name="Walter F."/>
            <person name="Albersmeier A."/>
            <person name="Kalinowski J."/>
            <person name="Ruckert C."/>
        </authorList>
    </citation>
    <scope>NUCLEOTIDE SEQUENCE</scope>
    <source>
        <strain evidence="5">JCM 5016</strain>
    </source>
</reference>
<dbReference type="PANTHER" id="PTHR33495:SF2">
    <property type="entry name" value="ANTI-SIGMA FACTOR ANTAGONIST TM_1081-RELATED"/>
    <property type="match status" value="1"/>
</dbReference>
<protein>
    <recommendedName>
        <fullName evidence="2">Anti-sigma factor antagonist</fullName>
    </recommendedName>
</protein>
<evidence type="ECO:0000256" key="3">
    <source>
        <dbReference type="SAM" id="MobiDB-lite"/>
    </source>
</evidence>
<evidence type="ECO:0000256" key="2">
    <source>
        <dbReference type="RuleBase" id="RU003749"/>
    </source>
</evidence>
<dbReference type="EMBL" id="BMWH01000058">
    <property type="protein sequence ID" value="GHA18870.1"/>
    <property type="molecule type" value="Genomic_DNA"/>
</dbReference>
<evidence type="ECO:0000256" key="1">
    <source>
        <dbReference type="ARBA" id="ARBA00009013"/>
    </source>
</evidence>
<feature type="domain" description="STAS" evidence="4">
    <location>
        <begin position="84"/>
        <end position="181"/>
    </location>
</feature>
<name>A0A918S041_9ACTN</name>
<dbReference type="NCBIfam" id="TIGR00377">
    <property type="entry name" value="ant_ant_sig"/>
    <property type="match status" value="1"/>
</dbReference>
<keyword evidence="6" id="KW-1185">Reference proteome</keyword>
<feature type="region of interest" description="Disordered" evidence="3">
    <location>
        <begin position="1"/>
        <end position="56"/>
    </location>
</feature>
<dbReference type="Gene3D" id="3.30.750.24">
    <property type="entry name" value="STAS domain"/>
    <property type="match status" value="1"/>
</dbReference>
<dbReference type="InterPro" id="IPR003658">
    <property type="entry name" value="Anti-sigma_ant"/>
</dbReference>
<dbReference type="Pfam" id="PF01740">
    <property type="entry name" value="STAS"/>
    <property type="match status" value="1"/>
</dbReference>
<sequence length="202" mass="21201">MPGPGAPRGTRGRGTGPGQGRGRAGTWPGQGREAGRDVARSGPVTGTERPFRAPGRLRFPLPMSQMHARPTPGRTEQTAGTTRLVAVSGEIDLFTAPLLAIRLDDLTAVSRPDLVVDLRPVSFVDCSGLGVLCRARVRARARGGRMRLVSTSACFLRLLRATGLGGAFEVLPRPPETVEPLVVDLGSASLQGTAAPVLVPWA</sequence>
<dbReference type="SUPFAM" id="SSF52091">
    <property type="entry name" value="SpoIIaa-like"/>
    <property type="match status" value="1"/>
</dbReference>
<comment type="similarity">
    <text evidence="1 2">Belongs to the anti-sigma-factor antagonist family.</text>
</comment>
<dbReference type="Proteomes" id="UP000623010">
    <property type="component" value="Unassembled WGS sequence"/>
</dbReference>
<reference evidence="5" key="2">
    <citation type="submission" date="2020-09" db="EMBL/GenBank/DDBJ databases">
        <authorList>
            <person name="Sun Q."/>
            <person name="Ohkuma M."/>
        </authorList>
    </citation>
    <scope>NUCLEOTIDE SEQUENCE</scope>
    <source>
        <strain evidence="5">JCM 5016</strain>
    </source>
</reference>
<dbReference type="AlphaFoldDB" id="A0A918S041"/>
<dbReference type="CDD" id="cd07043">
    <property type="entry name" value="STAS_anti-anti-sigma_factors"/>
    <property type="match status" value="1"/>
</dbReference>
<dbReference type="InterPro" id="IPR036513">
    <property type="entry name" value="STAS_dom_sf"/>
</dbReference>
<evidence type="ECO:0000259" key="4">
    <source>
        <dbReference type="PROSITE" id="PS50801"/>
    </source>
</evidence>
<dbReference type="InterPro" id="IPR002645">
    <property type="entry name" value="STAS_dom"/>
</dbReference>